<dbReference type="RefSeq" id="WP_129474188.1">
    <property type="nucleotide sequence ID" value="NZ_SDWS01000002.1"/>
</dbReference>
<keyword evidence="3" id="KW-1185">Reference proteome</keyword>
<accession>A0A4Q2RY86</accession>
<sequence>MTSYEAPSLTRIGTVTELTQGAVPHRNMDHLSWIPETRPGNPGGGGGGGGGFGS</sequence>
<dbReference type="EMBL" id="SDWS01000002">
    <property type="protein sequence ID" value="RYB92583.1"/>
    <property type="molecule type" value="Genomic_DNA"/>
</dbReference>
<evidence type="ECO:0000313" key="3">
    <source>
        <dbReference type="Proteomes" id="UP000291838"/>
    </source>
</evidence>
<protein>
    <submittedName>
        <fullName evidence="2">Lasso RiPP family leader peptide-containing protein</fullName>
    </submittedName>
</protein>
<dbReference type="OrthoDB" id="5149376at2"/>
<dbReference type="NCBIfam" id="NF033521">
    <property type="entry name" value="lasso_leader_L3"/>
    <property type="match status" value="1"/>
</dbReference>
<reference evidence="2 3" key="1">
    <citation type="submission" date="2019-01" db="EMBL/GenBank/DDBJ databases">
        <title>Novel species of Nocardioides.</title>
        <authorList>
            <person name="Liu Q."/>
            <person name="Xin Y.-H."/>
        </authorList>
    </citation>
    <scope>NUCLEOTIDE SEQUENCE [LARGE SCALE GENOMIC DNA]</scope>
    <source>
        <strain evidence="2 3">HLT3-15</strain>
    </source>
</reference>
<name>A0A4Q2RY86_9ACTN</name>
<proteinExistence type="predicted"/>
<evidence type="ECO:0000256" key="1">
    <source>
        <dbReference type="SAM" id="MobiDB-lite"/>
    </source>
</evidence>
<dbReference type="AlphaFoldDB" id="A0A4Q2RY86"/>
<dbReference type="Proteomes" id="UP000291838">
    <property type="component" value="Unassembled WGS sequence"/>
</dbReference>
<organism evidence="2 3">
    <name type="scientific">Nocardioides glacieisoli</name>
    <dbReference type="NCBI Taxonomy" id="1168730"/>
    <lineage>
        <taxon>Bacteria</taxon>
        <taxon>Bacillati</taxon>
        <taxon>Actinomycetota</taxon>
        <taxon>Actinomycetes</taxon>
        <taxon>Propionibacteriales</taxon>
        <taxon>Nocardioidaceae</taxon>
        <taxon>Nocardioides</taxon>
    </lineage>
</organism>
<evidence type="ECO:0000313" key="2">
    <source>
        <dbReference type="EMBL" id="RYB92583.1"/>
    </source>
</evidence>
<feature type="compositionally biased region" description="Gly residues" evidence="1">
    <location>
        <begin position="41"/>
        <end position="54"/>
    </location>
</feature>
<comment type="caution">
    <text evidence="2">The sequence shown here is derived from an EMBL/GenBank/DDBJ whole genome shotgun (WGS) entry which is preliminary data.</text>
</comment>
<gene>
    <name evidence="2" type="ORF">EUA06_06465</name>
</gene>
<feature type="region of interest" description="Disordered" evidence="1">
    <location>
        <begin position="31"/>
        <end position="54"/>
    </location>
</feature>